<protein>
    <submittedName>
        <fullName evidence="2">Peptidoglycan-binding domain-containing protein</fullName>
    </submittedName>
</protein>
<keyword evidence="3" id="KW-1185">Reference proteome</keyword>
<dbReference type="RefSeq" id="WP_311690102.1">
    <property type="nucleotide sequence ID" value="NZ_JAVRHL010000002.1"/>
</dbReference>
<dbReference type="EMBL" id="JAVRHL010000002">
    <property type="protein sequence ID" value="MDT0682344.1"/>
    <property type="molecule type" value="Genomic_DNA"/>
</dbReference>
<comment type="caution">
    <text evidence="2">The sequence shown here is derived from an EMBL/GenBank/DDBJ whole genome shotgun (WGS) entry which is preliminary data.</text>
</comment>
<dbReference type="SUPFAM" id="SSF47090">
    <property type="entry name" value="PGBD-like"/>
    <property type="match status" value="1"/>
</dbReference>
<organism evidence="2 3">
    <name type="scientific">Tropicimonas omnivorans</name>
    <dbReference type="NCBI Taxonomy" id="3075590"/>
    <lineage>
        <taxon>Bacteria</taxon>
        <taxon>Pseudomonadati</taxon>
        <taxon>Pseudomonadota</taxon>
        <taxon>Alphaproteobacteria</taxon>
        <taxon>Rhodobacterales</taxon>
        <taxon>Roseobacteraceae</taxon>
        <taxon>Tropicimonas</taxon>
    </lineage>
</organism>
<dbReference type="Gene3D" id="1.10.101.10">
    <property type="entry name" value="PGBD-like superfamily/PGBD"/>
    <property type="match status" value="1"/>
</dbReference>
<feature type="domain" description="Peptidoglycan binding-like" evidence="1">
    <location>
        <begin position="91"/>
        <end position="130"/>
    </location>
</feature>
<evidence type="ECO:0000313" key="3">
    <source>
        <dbReference type="Proteomes" id="UP001265259"/>
    </source>
</evidence>
<dbReference type="PROSITE" id="PS51257">
    <property type="entry name" value="PROKAR_LIPOPROTEIN"/>
    <property type="match status" value="1"/>
</dbReference>
<gene>
    <name evidence="2" type="ORF">RM543_06590</name>
</gene>
<accession>A0ABU3DF53</accession>
<dbReference type="InterPro" id="IPR036365">
    <property type="entry name" value="PGBD-like_sf"/>
</dbReference>
<proteinExistence type="predicted"/>
<name>A0ABU3DF53_9RHOB</name>
<dbReference type="InterPro" id="IPR036366">
    <property type="entry name" value="PGBDSf"/>
</dbReference>
<dbReference type="Pfam" id="PF01471">
    <property type="entry name" value="PG_binding_1"/>
    <property type="match status" value="1"/>
</dbReference>
<dbReference type="Proteomes" id="UP001265259">
    <property type="component" value="Unassembled WGS sequence"/>
</dbReference>
<dbReference type="InterPro" id="IPR002477">
    <property type="entry name" value="Peptidoglycan-bd-like"/>
</dbReference>
<reference evidence="2 3" key="1">
    <citation type="submission" date="2023-09" db="EMBL/GenBank/DDBJ databases">
        <authorList>
            <person name="Rey-Velasco X."/>
        </authorList>
    </citation>
    <scope>NUCLEOTIDE SEQUENCE [LARGE SCALE GENOMIC DNA]</scope>
    <source>
        <strain evidence="2 3">F158</strain>
    </source>
</reference>
<evidence type="ECO:0000259" key="1">
    <source>
        <dbReference type="Pfam" id="PF01471"/>
    </source>
</evidence>
<sequence>MRHGPLICGLLLLAGCGLGRPDVTRLDEASIGAADGPPQAPPGTCWSRDETPAIIETVTEETGRQIQRIVVERREVWFETVCEGAMPPDFIASIQRALAARGLYRGPADGEANAGTRAAIRAFQAPLGLNSSVLSLVAAQELGLAPKAAPA</sequence>
<evidence type="ECO:0000313" key="2">
    <source>
        <dbReference type="EMBL" id="MDT0682344.1"/>
    </source>
</evidence>